<dbReference type="RefSeq" id="WP_182160315.1">
    <property type="nucleotide sequence ID" value="NZ_JACEZT010000001.1"/>
</dbReference>
<name>A0A7W2IA82_9BURK</name>
<keyword evidence="1" id="KW-0175">Coiled coil</keyword>
<sequence length="81" mass="9008">MGVADRMWDAITTVIRMNDKVERMAETMKSQQQKIEQLNERLLRLEMAVQFGMGRGRLPDVRVIAADAGVAPAAPPDGAQR</sequence>
<dbReference type="EMBL" id="JACEZT010000001">
    <property type="protein sequence ID" value="MBA5635878.1"/>
    <property type="molecule type" value="Genomic_DNA"/>
</dbReference>
<keyword evidence="3" id="KW-1185">Reference proteome</keyword>
<feature type="coiled-coil region" evidence="1">
    <location>
        <begin position="14"/>
        <end position="48"/>
    </location>
</feature>
<proteinExistence type="predicted"/>
<accession>A0A7W2IA82</accession>
<evidence type="ECO:0000313" key="2">
    <source>
        <dbReference type="EMBL" id="MBA5635878.1"/>
    </source>
</evidence>
<comment type="caution">
    <text evidence="2">The sequence shown here is derived from an EMBL/GenBank/DDBJ whole genome shotgun (WGS) entry which is preliminary data.</text>
</comment>
<evidence type="ECO:0000313" key="3">
    <source>
        <dbReference type="Proteomes" id="UP000534388"/>
    </source>
</evidence>
<reference evidence="2 3" key="1">
    <citation type="submission" date="2020-07" db="EMBL/GenBank/DDBJ databases">
        <title>Novel species isolated from subtropical streams in China.</title>
        <authorList>
            <person name="Lu H."/>
        </authorList>
    </citation>
    <scope>NUCLEOTIDE SEQUENCE [LARGE SCALE GENOMIC DNA]</scope>
    <source>
        <strain evidence="2 3">LX20W</strain>
    </source>
</reference>
<evidence type="ECO:0000256" key="1">
    <source>
        <dbReference type="SAM" id="Coils"/>
    </source>
</evidence>
<organism evidence="2 3">
    <name type="scientific">Rugamonas brunnea</name>
    <dbReference type="NCBI Taxonomy" id="2758569"/>
    <lineage>
        <taxon>Bacteria</taxon>
        <taxon>Pseudomonadati</taxon>
        <taxon>Pseudomonadota</taxon>
        <taxon>Betaproteobacteria</taxon>
        <taxon>Burkholderiales</taxon>
        <taxon>Oxalobacteraceae</taxon>
        <taxon>Telluria group</taxon>
        <taxon>Rugamonas</taxon>
    </lineage>
</organism>
<gene>
    <name evidence="2" type="ORF">H3H37_02290</name>
</gene>
<protein>
    <submittedName>
        <fullName evidence="2">Uncharacterized protein</fullName>
    </submittedName>
</protein>
<dbReference type="AlphaFoldDB" id="A0A7W2IA82"/>
<dbReference type="Proteomes" id="UP000534388">
    <property type="component" value="Unassembled WGS sequence"/>
</dbReference>